<evidence type="ECO:0000313" key="9">
    <source>
        <dbReference type="Proteomes" id="UP000659496"/>
    </source>
</evidence>
<keyword evidence="9" id="KW-1185">Reference proteome</keyword>
<evidence type="ECO:0000259" key="7">
    <source>
        <dbReference type="Pfam" id="PF02885"/>
    </source>
</evidence>
<feature type="binding site" evidence="5">
    <location>
        <position position="79"/>
    </location>
    <ligand>
        <name>5-phospho-alpha-D-ribose 1-diphosphate</name>
        <dbReference type="ChEBI" id="CHEBI:58017"/>
    </ligand>
</feature>
<keyword evidence="1 5" id="KW-0328">Glycosyltransferase</keyword>
<sequence>MKSYIEAIQANCNLTFQEMEGAAGLLFDERTNENEIAKFLTSLAIKGETADEVAALAAVMSANAVRPGFPEDTYIDNCGTGGDGSNSFNISTASAFVMAASGVRVAKHGNRKISSAAGSHDVLEELGIRNDLTRSETAAMMELTGISFLFAPNVHPKMKRIGEIRRRIGSPTIFNLVGPLTNPVPLHAQYTGINRKDFVMEYASVLTILDRKRAVVVAGAGGPDEATLAGRNTLVLADCGDLIPFTLTAEDVGLKPASLEAIKGGDAVRNASIIRSIMDGERSPKFDTVVFNAGIGLFTDGIVKTVHEGVRLAEDSILSGRAKRKLEEVTAFSAQCSNKVVTS</sequence>
<dbReference type="Gene3D" id="1.20.970.10">
    <property type="entry name" value="Transferase, Pyrimidine Nucleoside Phosphorylase, Chain C"/>
    <property type="match status" value="1"/>
</dbReference>
<name>A0ABR8PHF6_9BACL</name>
<evidence type="ECO:0000256" key="2">
    <source>
        <dbReference type="ARBA" id="ARBA00022679"/>
    </source>
</evidence>
<feature type="binding site" evidence="5">
    <location>
        <position position="225"/>
    </location>
    <ligand>
        <name>Mg(2+)</name>
        <dbReference type="ChEBI" id="CHEBI:18420"/>
        <label>2</label>
    </ligand>
</feature>
<keyword evidence="5" id="KW-0479">Metal-binding</keyword>
<evidence type="ECO:0000256" key="4">
    <source>
        <dbReference type="ARBA" id="ARBA00023141"/>
    </source>
</evidence>
<dbReference type="InterPro" id="IPR000312">
    <property type="entry name" value="Glycosyl_Trfase_fam3"/>
</dbReference>
<feature type="binding site" evidence="5">
    <location>
        <position position="87"/>
    </location>
    <ligand>
        <name>5-phospho-alpha-D-ribose 1-diphosphate</name>
        <dbReference type="ChEBI" id="CHEBI:58017"/>
    </ligand>
</feature>
<feature type="binding site" evidence="5">
    <location>
        <position position="165"/>
    </location>
    <ligand>
        <name>anthranilate</name>
        <dbReference type="ChEBI" id="CHEBI:16567"/>
        <label>2</label>
    </ligand>
</feature>
<dbReference type="EMBL" id="JACSQY010000002">
    <property type="protein sequence ID" value="MBD7907605.1"/>
    <property type="molecule type" value="Genomic_DNA"/>
</dbReference>
<comment type="similarity">
    <text evidence="5">Belongs to the anthranilate phosphoribosyltransferase family.</text>
</comment>
<feature type="domain" description="Glycosyl transferase family 3 N-terminal" evidence="7">
    <location>
        <begin position="2"/>
        <end position="63"/>
    </location>
</feature>
<dbReference type="HAMAP" id="MF_00211">
    <property type="entry name" value="TrpD"/>
    <property type="match status" value="1"/>
</dbReference>
<feature type="binding site" evidence="5">
    <location>
        <begin position="82"/>
        <end position="83"/>
    </location>
    <ligand>
        <name>5-phospho-alpha-D-ribose 1-diphosphate</name>
        <dbReference type="ChEBI" id="CHEBI:58017"/>
    </ligand>
</feature>
<keyword evidence="5" id="KW-0028">Amino-acid biosynthesis</keyword>
<keyword evidence="4 5" id="KW-0057">Aromatic amino acid biosynthesis</keyword>
<keyword evidence="3 5" id="KW-0822">Tryptophan biosynthesis</keyword>
<dbReference type="InterPro" id="IPR036320">
    <property type="entry name" value="Glycosyl_Trfase_fam3_N_dom_sf"/>
</dbReference>
<dbReference type="RefSeq" id="WP_191688743.1">
    <property type="nucleotide sequence ID" value="NZ_JACSQY010000002.1"/>
</dbReference>
<feature type="binding site" evidence="5">
    <location>
        <position position="225"/>
    </location>
    <ligand>
        <name>Mg(2+)</name>
        <dbReference type="ChEBI" id="CHEBI:18420"/>
        <label>1</label>
    </ligand>
</feature>
<proteinExistence type="inferred from homology"/>
<dbReference type="InterPro" id="IPR017459">
    <property type="entry name" value="Glycosyl_Trfase_fam3_N_dom"/>
</dbReference>
<feature type="binding site" evidence="5">
    <location>
        <position position="91"/>
    </location>
    <ligand>
        <name>Mg(2+)</name>
        <dbReference type="ChEBI" id="CHEBI:18420"/>
        <label>1</label>
    </ligand>
</feature>
<dbReference type="Gene3D" id="3.40.1030.10">
    <property type="entry name" value="Nucleoside phosphorylase/phosphoribosyltransferase catalytic domain"/>
    <property type="match status" value="1"/>
</dbReference>
<evidence type="ECO:0000313" key="8">
    <source>
        <dbReference type="EMBL" id="MBD7907605.1"/>
    </source>
</evidence>
<feature type="binding site" evidence="5">
    <location>
        <begin position="107"/>
        <end position="115"/>
    </location>
    <ligand>
        <name>5-phospho-alpha-D-ribose 1-diphosphate</name>
        <dbReference type="ChEBI" id="CHEBI:58017"/>
    </ligand>
</feature>
<reference evidence="8 9" key="1">
    <citation type="submission" date="2020-08" db="EMBL/GenBank/DDBJ databases">
        <title>A Genomic Blueprint of the Chicken Gut Microbiome.</title>
        <authorList>
            <person name="Gilroy R."/>
            <person name="Ravi A."/>
            <person name="Getino M."/>
            <person name="Pursley I."/>
            <person name="Horton D.L."/>
            <person name="Alikhan N.-F."/>
            <person name="Baker D."/>
            <person name="Gharbi K."/>
            <person name="Hall N."/>
            <person name="Watson M."/>
            <person name="Adriaenssens E.M."/>
            <person name="Foster-Nyarko E."/>
            <person name="Jarju S."/>
            <person name="Secka A."/>
            <person name="Antonio M."/>
            <person name="Oren A."/>
            <person name="Chaudhuri R."/>
            <person name="La Ragione R.M."/>
            <person name="Hildebrand F."/>
            <person name="Pallen M.J."/>
        </authorList>
    </citation>
    <scope>NUCLEOTIDE SEQUENCE [LARGE SCALE GENOMIC DNA]</scope>
    <source>
        <strain evidence="8 9">Sa3CUA8</strain>
    </source>
</reference>
<protein>
    <recommendedName>
        <fullName evidence="5">Anthranilate phosphoribosyltransferase</fullName>
        <ecNumber evidence="5">2.4.2.18</ecNumber>
    </recommendedName>
</protein>
<feature type="domain" description="Glycosyl transferase family 3" evidence="6">
    <location>
        <begin position="73"/>
        <end position="322"/>
    </location>
</feature>
<evidence type="ECO:0000256" key="3">
    <source>
        <dbReference type="ARBA" id="ARBA00022822"/>
    </source>
</evidence>
<keyword evidence="2 5" id="KW-0808">Transferase</keyword>
<dbReference type="PANTHER" id="PTHR43285">
    <property type="entry name" value="ANTHRANILATE PHOSPHORIBOSYLTRANSFERASE"/>
    <property type="match status" value="1"/>
</dbReference>
<dbReference type="NCBIfam" id="TIGR01245">
    <property type="entry name" value="trpD"/>
    <property type="match status" value="1"/>
</dbReference>
<dbReference type="SUPFAM" id="SSF52418">
    <property type="entry name" value="Nucleoside phosphorylase/phosphoribosyltransferase catalytic domain"/>
    <property type="match status" value="1"/>
</dbReference>
<dbReference type="PANTHER" id="PTHR43285:SF2">
    <property type="entry name" value="ANTHRANILATE PHOSPHORIBOSYLTRANSFERASE"/>
    <property type="match status" value="1"/>
</dbReference>
<dbReference type="Pfam" id="PF02885">
    <property type="entry name" value="Glycos_trans_3N"/>
    <property type="match status" value="1"/>
</dbReference>
<comment type="pathway">
    <text evidence="5">Amino-acid biosynthesis; L-tryptophan biosynthesis; L-tryptophan from chorismate: step 2/5.</text>
</comment>
<comment type="caution">
    <text evidence="5">Lacks conserved residue(s) required for the propagation of feature annotation.</text>
</comment>
<accession>A0ABR8PHF6</accession>
<feature type="binding site" evidence="5">
    <location>
        <position position="224"/>
    </location>
    <ligand>
        <name>Mg(2+)</name>
        <dbReference type="ChEBI" id="CHEBI:18420"/>
        <label>2</label>
    </ligand>
</feature>
<comment type="catalytic activity">
    <reaction evidence="5">
        <text>N-(5-phospho-beta-D-ribosyl)anthranilate + diphosphate = 5-phospho-alpha-D-ribose 1-diphosphate + anthranilate</text>
        <dbReference type="Rhea" id="RHEA:11768"/>
        <dbReference type="ChEBI" id="CHEBI:16567"/>
        <dbReference type="ChEBI" id="CHEBI:18277"/>
        <dbReference type="ChEBI" id="CHEBI:33019"/>
        <dbReference type="ChEBI" id="CHEBI:58017"/>
        <dbReference type="EC" id="2.4.2.18"/>
    </reaction>
</comment>
<evidence type="ECO:0000256" key="5">
    <source>
        <dbReference type="HAMAP-Rule" id="MF_00211"/>
    </source>
</evidence>
<comment type="caution">
    <text evidence="8">The sequence shown here is derived from an EMBL/GenBank/DDBJ whole genome shotgun (WGS) entry which is preliminary data.</text>
</comment>
<keyword evidence="5" id="KW-0460">Magnesium</keyword>
<dbReference type="InterPro" id="IPR005940">
    <property type="entry name" value="Anthranilate_Pribosyl_Tfrase"/>
</dbReference>
<comment type="function">
    <text evidence="5">Catalyzes the transfer of the phosphoribosyl group of 5-phosphorylribose-1-pyrophosphate (PRPP) to anthranilate to yield N-(5'-phosphoribosyl)-anthranilate (PRA).</text>
</comment>
<evidence type="ECO:0000256" key="1">
    <source>
        <dbReference type="ARBA" id="ARBA00022676"/>
    </source>
</evidence>
<feature type="binding site" evidence="5">
    <location>
        <position position="119"/>
    </location>
    <ligand>
        <name>5-phospho-alpha-D-ribose 1-diphosphate</name>
        <dbReference type="ChEBI" id="CHEBI:58017"/>
    </ligand>
</feature>
<dbReference type="GO" id="GO:0004048">
    <property type="term" value="F:anthranilate phosphoribosyltransferase activity"/>
    <property type="evidence" value="ECO:0007669"/>
    <property type="project" value="UniProtKB-EC"/>
</dbReference>
<feature type="binding site" evidence="5">
    <location>
        <begin position="89"/>
        <end position="92"/>
    </location>
    <ligand>
        <name>5-phospho-alpha-D-ribose 1-diphosphate</name>
        <dbReference type="ChEBI" id="CHEBI:58017"/>
    </ligand>
</feature>
<gene>
    <name evidence="5 8" type="primary">trpD</name>
    <name evidence="8" type="ORF">H9659_04560</name>
</gene>
<comment type="cofactor">
    <cofactor evidence="5">
        <name>Mg(2+)</name>
        <dbReference type="ChEBI" id="CHEBI:18420"/>
    </cofactor>
    <text evidence="5">Binds 2 magnesium ions per monomer.</text>
</comment>
<dbReference type="Pfam" id="PF00591">
    <property type="entry name" value="Glycos_transf_3"/>
    <property type="match status" value="1"/>
</dbReference>
<evidence type="ECO:0000259" key="6">
    <source>
        <dbReference type="Pfam" id="PF00591"/>
    </source>
</evidence>
<feature type="binding site" evidence="5">
    <location>
        <position position="79"/>
    </location>
    <ligand>
        <name>anthranilate</name>
        <dbReference type="ChEBI" id="CHEBI:16567"/>
        <label>1</label>
    </ligand>
</feature>
<dbReference type="InterPro" id="IPR035902">
    <property type="entry name" value="Nuc_phospho_transferase"/>
</dbReference>
<feature type="binding site" evidence="5">
    <location>
        <position position="110"/>
    </location>
    <ligand>
        <name>anthranilate</name>
        <dbReference type="ChEBI" id="CHEBI:16567"/>
        <label>1</label>
    </ligand>
</feature>
<dbReference type="SUPFAM" id="SSF47648">
    <property type="entry name" value="Nucleoside phosphorylase/phosphoribosyltransferase N-terminal domain"/>
    <property type="match status" value="1"/>
</dbReference>
<dbReference type="EC" id="2.4.2.18" evidence="5"/>
<comment type="subunit">
    <text evidence="5">Homodimer.</text>
</comment>
<organism evidence="8 9">
    <name type="scientific">Sporosarcina gallistercoris</name>
    <dbReference type="NCBI Taxonomy" id="2762245"/>
    <lineage>
        <taxon>Bacteria</taxon>
        <taxon>Bacillati</taxon>
        <taxon>Bacillota</taxon>
        <taxon>Bacilli</taxon>
        <taxon>Bacillales</taxon>
        <taxon>Caryophanaceae</taxon>
        <taxon>Sporosarcina</taxon>
    </lineage>
</organism>
<dbReference type="Proteomes" id="UP000659496">
    <property type="component" value="Unassembled WGS sequence"/>
</dbReference>